<name>A0A238JR04_9RHOB</name>
<dbReference type="Pfam" id="PF06707">
    <property type="entry name" value="DUF1194"/>
    <property type="match status" value="1"/>
</dbReference>
<evidence type="ECO:0008006" key="3">
    <source>
        <dbReference type="Google" id="ProtNLM"/>
    </source>
</evidence>
<sequence>MSSVTLPQVMRIQMVRLLRAISIALVAAICAMPALGQATCRQALAIGLDVSGSVDQREYRLQLDGLAAALLNENVQAALFSLPDAPVSLAVYEWSGAQDQLIIVPWTAVSDGNALNSIVTKLRTAQRQLKGQATALGTALITGRDLLNTMPHCWKRTLDLSGDGKSNEGPRPRDVKEGAGLAQITVNALVIGEDHGESAAALSAYFRAEVISGPDAFVEVAHGFDEFEAAMVRKLLKELSGLNLATLTAPQ</sequence>
<reference evidence="2" key="1">
    <citation type="submission" date="2017-05" db="EMBL/GenBank/DDBJ databases">
        <authorList>
            <person name="Rodrigo-Torres L."/>
            <person name="Arahal R. D."/>
            <person name="Lucena T."/>
        </authorList>
    </citation>
    <scope>NUCLEOTIDE SEQUENCE [LARGE SCALE GENOMIC DNA]</scope>
    <source>
        <strain evidence="2">CECT 8621</strain>
    </source>
</reference>
<gene>
    <name evidence="1" type="ORF">COL8621_00914</name>
</gene>
<dbReference type="EMBL" id="FXYE01000001">
    <property type="protein sequence ID" value="SMX32893.1"/>
    <property type="molecule type" value="Genomic_DNA"/>
</dbReference>
<organism evidence="1 2">
    <name type="scientific">Actibacterium lipolyticum</name>
    <dbReference type="NCBI Taxonomy" id="1524263"/>
    <lineage>
        <taxon>Bacteria</taxon>
        <taxon>Pseudomonadati</taxon>
        <taxon>Pseudomonadota</taxon>
        <taxon>Alphaproteobacteria</taxon>
        <taxon>Rhodobacterales</taxon>
        <taxon>Roseobacteraceae</taxon>
        <taxon>Actibacterium</taxon>
    </lineage>
</organism>
<dbReference type="InterPro" id="IPR036465">
    <property type="entry name" value="vWFA_dom_sf"/>
</dbReference>
<evidence type="ECO:0000313" key="2">
    <source>
        <dbReference type="Proteomes" id="UP000202922"/>
    </source>
</evidence>
<dbReference type="AlphaFoldDB" id="A0A238JR04"/>
<proteinExistence type="predicted"/>
<evidence type="ECO:0000313" key="1">
    <source>
        <dbReference type="EMBL" id="SMX32893.1"/>
    </source>
</evidence>
<accession>A0A238JR04</accession>
<dbReference type="Proteomes" id="UP000202922">
    <property type="component" value="Unassembled WGS sequence"/>
</dbReference>
<dbReference type="Gene3D" id="3.40.50.410">
    <property type="entry name" value="von Willebrand factor, type A domain"/>
    <property type="match status" value="1"/>
</dbReference>
<dbReference type="SUPFAM" id="SSF53300">
    <property type="entry name" value="vWA-like"/>
    <property type="match status" value="1"/>
</dbReference>
<dbReference type="InterPro" id="IPR010607">
    <property type="entry name" value="DUF1194"/>
</dbReference>
<keyword evidence="2" id="KW-1185">Reference proteome</keyword>
<protein>
    <recommendedName>
        <fullName evidence="3">VWFA domain-containing protein</fullName>
    </recommendedName>
</protein>